<evidence type="ECO:0000313" key="3">
    <source>
        <dbReference type="EMBL" id="WZN65034.1"/>
    </source>
</evidence>
<feature type="region of interest" description="Disordered" evidence="1">
    <location>
        <begin position="1"/>
        <end position="77"/>
    </location>
</feature>
<gene>
    <name evidence="3" type="ORF">HKI87_11g65910</name>
</gene>
<dbReference type="AlphaFoldDB" id="A0AAX4PGI8"/>
<dbReference type="SUPFAM" id="SSF54427">
    <property type="entry name" value="NTF2-like"/>
    <property type="match status" value="1"/>
</dbReference>
<protein>
    <recommendedName>
        <fullName evidence="2">YchJ-like middle NTF2-like domain-containing protein</fullName>
    </recommendedName>
</protein>
<feature type="domain" description="YchJ-like middle NTF2-like" evidence="2">
    <location>
        <begin position="105"/>
        <end position="212"/>
    </location>
</feature>
<dbReference type="Gene3D" id="3.10.450.50">
    <property type="match status" value="1"/>
</dbReference>
<dbReference type="Pfam" id="PF17775">
    <property type="entry name" value="YchJ_M-like"/>
    <property type="match status" value="1"/>
</dbReference>
<sequence>MATSTTLGTEARLSARRGGATPRPASRQPWRRRAATVSHSALGSGIRGTRRQRSVRGQSEVSAGRGFGGGTATKSKDETCPCGQHGLAYKKCCKPYHQASRVADTPRKLLETRFSAYEKGLSQYIVETELATDKDTNSEGRREDIEASTEKLKFSDLKVLEEAEHEDTHAVIRFRYSVQVVGQKGFRAGKPEQIEETSHFVKKDGVWLFNDGMTDRNPS</sequence>
<name>A0AAX4PGI8_9CHLO</name>
<organism evidence="3 4">
    <name type="scientific">Chloropicon roscoffensis</name>
    <dbReference type="NCBI Taxonomy" id="1461544"/>
    <lineage>
        <taxon>Eukaryota</taxon>
        <taxon>Viridiplantae</taxon>
        <taxon>Chlorophyta</taxon>
        <taxon>Chloropicophyceae</taxon>
        <taxon>Chloropicales</taxon>
        <taxon>Chloropicaceae</taxon>
        <taxon>Chloropicon</taxon>
    </lineage>
</organism>
<dbReference type="EMBL" id="CP151511">
    <property type="protein sequence ID" value="WZN65034.1"/>
    <property type="molecule type" value="Genomic_DNA"/>
</dbReference>
<keyword evidence="4" id="KW-1185">Reference proteome</keyword>
<proteinExistence type="predicted"/>
<evidence type="ECO:0000256" key="1">
    <source>
        <dbReference type="SAM" id="MobiDB-lite"/>
    </source>
</evidence>
<dbReference type="InterPro" id="IPR032710">
    <property type="entry name" value="NTF2-like_dom_sf"/>
</dbReference>
<evidence type="ECO:0000259" key="2">
    <source>
        <dbReference type="Pfam" id="PF17775"/>
    </source>
</evidence>
<dbReference type="InterPro" id="IPR048469">
    <property type="entry name" value="YchJ-like_M"/>
</dbReference>
<dbReference type="Proteomes" id="UP001472866">
    <property type="component" value="Chromosome 11"/>
</dbReference>
<accession>A0AAX4PGI8</accession>
<reference evidence="3 4" key="1">
    <citation type="submission" date="2024-03" db="EMBL/GenBank/DDBJ databases">
        <title>Complete genome sequence of the green alga Chloropicon roscoffensis RCC1871.</title>
        <authorList>
            <person name="Lemieux C."/>
            <person name="Pombert J.-F."/>
            <person name="Otis C."/>
            <person name="Turmel M."/>
        </authorList>
    </citation>
    <scope>NUCLEOTIDE SEQUENCE [LARGE SCALE GENOMIC DNA]</scope>
    <source>
        <strain evidence="3 4">RCC1871</strain>
    </source>
</reference>
<evidence type="ECO:0000313" key="4">
    <source>
        <dbReference type="Proteomes" id="UP001472866"/>
    </source>
</evidence>